<name>A0AAX6GHQ2_IRIPA</name>
<sequence length="127" mass="13666">MSVPVLFIQFFTSENILVSESGHDRDTKKINQSSNLPDSSLTTDLAEADLAPFASRIRCLYRNTSLRLLFQRSPTGTPAAVPRTVSPVIRAQPPVPLVGEAGTCVPADLRPAAGLQRRAPSRPSPDA</sequence>
<organism evidence="2 3">
    <name type="scientific">Iris pallida</name>
    <name type="common">Sweet iris</name>
    <dbReference type="NCBI Taxonomy" id="29817"/>
    <lineage>
        <taxon>Eukaryota</taxon>
        <taxon>Viridiplantae</taxon>
        <taxon>Streptophyta</taxon>
        <taxon>Embryophyta</taxon>
        <taxon>Tracheophyta</taxon>
        <taxon>Spermatophyta</taxon>
        <taxon>Magnoliopsida</taxon>
        <taxon>Liliopsida</taxon>
        <taxon>Asparagales</taxon>
        <taxon>Iridaceae</taxon>
        <taxon>Iridoideae</taxon>
        <taxon>Irideae</taxon>
        <taxon>Iris</taxon>
    </lineage>
</organism>
<feature type="compositionally biased region" description="Polar residues" evidence="1">
    <location>
        <begin position="30"/>
        <end position="42"/>
    </location>
</feature>
<feature type="region of interest" description="Disordered" evidence="1">
    <location>
        <begin position="23"/>
        <end position="42"/>
    </location>
</feature>
<protein>
    <submittedName>
        <fullName evidence="2">Uncharacterized protein</fullName>
    </submittedName>
</protein>
<comment type="caution">
    <text evidence="2">The sequence shown here is derived from an EMBL/GenBank/DDBJ whole genome shotgun (WGS) entry which is preliminary data.</text>
</comment>
<evidence type="ECO:0000256" key="1">
    <source>
        <dbReference type="SAM" id="MobiDB-lite"/>
    </source>
</evidence>
<evidence type="ECO:0000313" key="3">
    <source>
        <dbReference type="Proteomes" id="UP001140949"/>
    </source>
</evidence>
<gene>
    <name evidence="2" type="ORF">M6B38_365300</name>
</gene>
<keyword evidence="3" id="KW-1185">Reference proteome</keyword>
<accession>A0AAX6GHQ2</accession>
<proteinExistence type="predicted"/>
<evidence type="ECO:0000313" key="2">
    <source>
        <dbReference type="EMBL" id="KAJ6827845.1"/>
    </source>
</evidence>
<dbReference type="AlphaFoldDB" id="A0AAX6GHQ2"/>
<dbReference type="EMBL" id="JANAVB010019800">
    <property type="protein sequence ID" value="KAJ6827845.1"/>
    <property type="molecule type" value="Genomic_DNA"/>
</dbReference>
<dbReference type="Proteomes" id="UP001140949">
    <property type="component" value="Unassembled WGS sequence"/>
</dbReference>
<reference evidence="2" key="1">
    <citation type="journal article" date="2023" name="GigaByte">
        <title>Genome assembly of the bearded iris, Iris pallida Lam.</title>
        <authorList>
            <person name="Bruccoleri R.E."/>
            <person name="Oakeley E.J."/>
            <person name="Faust A.M.E."/>
            <person name="Altorfer M."/>
            <person name="Dessus-Babus S."/>
            <person name="Burckhardt D."/>
            <person name="Oertli M."/>
            <person name="Naumann U."/>
            <person name="Petersen F."/>
            <person name="Wong J."/>
        </authorList>
    </citation>
    <scope>NUCLEOTIDE SEQUENCE</scope>
    <source>
        <strain evidence="2">GSM-AAB239-AS_SAM_17_03QT</strain>
    </source>
</reference>
<reference evidence="2" key="2">
    <citation type="submission" date="2023-04" db="EMBL/GenBank/DDBJ databases">
        <authorList>
            <person name="Bruccoleri R.E."/>
            <person name="Oakeley E.J."/>
            <person name="Faust A.-M."/>
            <person name="Dessus-Babus S."/>
            <person name="Altorfer M."/>
            <person name="Burckhardt D."/>
            <person name="Oertli M."/>
            <person name="Naumann U."/>
            <person name="Petersen F."/>
            <person name="Wong J."/>
        </authorList>
    </citation>
    <scope>NUCLEOTIDE SEQUENCE</scope>
    <source>
        <strain evidence="2">GSM-AAB239-AS_SAM_17_03QT</strain>
        <tissue evidence="2">Leaf</tissue>
    </source>
</reference>